<name>A0A0F9TAM3_9ZZZZ</name>
<sequence length="108" mass="13016">MPNIDPNKMQFIADRETRRLENKTIAGNAVRLVAIQKSRRLKKRKRTNYVYHIVGTTEIIYNRSRHGIFFMSLAVRPQNKKNFFDVFVEPPLTEKEQEWLERYDYKLV</sequence>
<protein>
    <submittedName>
        <fullName evidence="1">Uncharacterized protein</fullName>
    </submittedName>
</protein>
<organism evidence="1">
    <name type="scientific">marine sediment metagenome</name>
    <dbReference type="NCBI Taxonomy" id="412755"/>
    <lineage>
        <taxon>unclassified sequences</taxon>
        <taxon>metagenomes</taxon>
        <taxon>ecological metagenomes</taxon>
    </lineage>
</organism>
<dbReference type="EMBL" id="LAZR01000298">
    <property type="protein sequence ID" value="KKN76239.1"/>
    <property type="molecule type" value="Genomic_DNA"/>
</dbReference>
<evidence type="ECO:0000313" key="1">
    <source>
        <dbReference type="EMBL" id="KKN76239.1"/>
    </source>
</evidence>
<gene>
    <name evidence="1" type="ORF">LCGC14_0372650</name>
</gene>
<dbReference type="AlphaFoldDB" id="A0A0F9TAM3"/>
<accession>A0A0F9TAM3</accession>
<reference evidence="1" key="1">
    <citation type="journal article" date="2015" name="Nature">
        <title>Complex archaea that bridge the gap between prokaryotes and eukaryotes.</title>
        <authorList>
            <person name="Spang A."/>
            <person name="Saw J.H."/>
            <person name="Jorgensen S.L."/>
            <person name="Zaremba-Niedzwiedzka K."/>
            <person name="Martijn J."/>
            <person name="Lind A.E."/>
            <person name="van Eijk R."/>
            <person name="Schleper C."/>
            <person name="Guy L."/>
            <person name="Ettema T.J."/>
        </authorList>
    </citation>
    <scope>NUCLEOTIDE SEQUENCE</scope>
</reference>
<proteinExistence type="predicted"/>
<comment type="caution">
    <text evidence="1">The sequence shown here is derived from an EMBL/GenBank/DDBJ whole genome shotgun (WGS) entry which is preliminary data.</text>
</comment>